<comment type="caution">
    <text evidence="3">The sequence shown here is derived from an EMBL/GenBank/DDBJ whole genome shotgun (WGS) entry which is preliminary data.</text>
</comment>
<feature type="region of interest" description="Disordered" evidence="1">
    <location>
        <begin position="376"/>
        <end position="446"/>
    </location>
</feature>
<feature type="chain" id="PRO_5046499727" evidence="2">
    <location>
        <begin position="31"/>
        <end position="506"/>
    </location>
</feature>
<evidence type="ECO:0000313" key="3">
    <source>
        <dbReference type="EMBL" id="GAA4242455.1"/>
    </source>
</evidence>
<keyword evidence="2" id="KW-0732">Signal</keyword>
<feature type="compositionally biased region" description="Basic and acidic residues" evidence="1">
    <location>
        <begin position="392"/>
        <end position="401"/>
    </location>
</feature>
<gene>
    <name evidence="3" type="ORF">GCM10022254_75520</name>
</gene>
<evidence type="ECO:0000256" key="1">
    <source>
        <dbReference type="SAM" id="MobiDB-lite"/>
    </source>
</evidence>
<name>A0ABP8CRB3_9ACTN</name>
<feature type="signal peptide" evidence="2">
    <location>
        <begin position="1"/>
        <end position="30"/>
    </location>
</feature>
<evidence type="ECO:0000256" key="2">
    <source>
        <dbReference type="SAM" id="SignalP"/>
    </source>
</evidence>
<sequence length="506" mass="54530">MKRPRLLRSTLAVLTIPTLLAGLLAPSAVATPGAVPAAAPVAQLAAPAAAQAQRSQPQPLAANPKEAAKAAASCTTPALHAAAAKAKPVTAAQNAEINTKLAEAGEKPENLEGMRLASCIKVDDKASGGAIDKALARLRSQAPKARKSAHPKVQEERPIPQWCVEHALQGWWGYRRELCRIGAAMVLIYVRTPNGQLVYMGSAQALHYNFTYASEVTDYFNNQFSVERITCQRLGCHPFSTVTAGAFCKGDCKLDYTTPLRPGRFIEGIRGTADSGWRSLYTDGIGHSEITWEWQVNYPGAVPSIPSPAIGPDTRCDGVFEDDGNVVGDPKDPARRAPWLPGCVFPLIIPTVEYSKTPGFGEYPEFAKHVEAAQQSGLPGAPGKTPLTRLQNRADRRRNGDRACPQRPTWERPPGKSCDEYPFRSTHQGAFTQTPQGSARTFAPPNTSWCEMDPAWGIATGVTGSTGWSSCMLDAGQNSDAGTKLGLFYFKNRVLDGDPFHVRITQ</sequence>
<dbReference type="EMBL" id="BAABAS010000033">
    <property type="protein sequence ID" value="GAA4242455.1"/>
    <property type="molecule type" value="Genomic_DNA"/>
</dbReference>
<organism evidence="3 4">
    <name type="scientific">Actinomadura meridiana</name>
    <dbReference type="NCBI Taxonomy" id="559626"/>
    <lineage>
        <taxon>Bacteria</taxon>
        <taxon>Bacillati</taxon>
        <taxon>Actinomycetota</taxon>
        <taxon>Actinomycetes</taxon>
        <taxon>Streptosporangiales</taxon>
        <taxon>Thermomonosporaceae</taxon>
        <taxon>Actinomadura</taxon>
    </lineage>
</organism>
<keyword evidence="4" id="KW-1185">Reference proteome</keyword>
<accession>A0ABP8CRB3</accession>
<reference evidence="4" key="1">
    <citation type="journal article" date="2019" name="Int. J. Syst. Evol. Microbiol.">
        <title>The Global Catalogue of Microorganisms (GCM) 10K type strain sequencing project: providing services to taxonomists for standard genome sequencing and annotation.</title>
        <authorList>
            <consortium name="The Broad Institute Genomics Platform"/>
            <consortium name="The Broad Institute Genome Sequencing Center for Infectious Disease"/>
            <person name="Wu L."/>
            <person name="Ma J."/>
        </authorList>
    </citation>
    <scope>NUCLEOTIDE SEQUENCE [LARGE SCALE GENOMIC DNA]</scope>
    <source>
        <strain evidence="4">JCM 17440</strain>
    </source>
</reference>
<protein>
    <submittedName>
        <fullName evidence="3">Uncharacterized protein</fullName>
    </submittedName>
</protein>
<evidence type="ECO:0000313" key="4">
    <source>
        <dbReference type="Proteomes" id="UP001501710"/>
    </source>
</evidence>
<feature type="compositionally biased region" description="Basic and acidic residues" evidence="1">
    <location>
        <begin position="409"/>
        <end position="422"/>
    </location>
</feature>
<proteinExistence type="predicted"/>
<dbReference type="Proteomes" id="UP001501710">
    <property type="component" value="Unassembled WGS sequence"/>
</dbReference>
<feature type="compositionally biased region" description="Polar residues" evidence="1">
    <location>
        <begin position="425"/>
        <end position="446"/>
    </location>
</feature>